<keyword evidence="10 15" id="KW-0472">Membrane</keyword>
<feature type="disulfide bond" evidence="14">
    <location>
        <begin position="37"/>
        <end position="70"/>
    </location>
</feature>
<dbReference type="GO" id="GO:0046872">
    <property type="term" value="F:metal ion binding"/>
    <property type="evidence" value="ECO:0007669"/>
    <property type="project" value="UniProtKB-UniRule"/>
</dbReference>
<evidence type="ECO:0000256" key="2">
    <source>
        <dbReference type="ARBA" id="ARBA00004589"/>
    </source>
</evidence>
<feature type="transmembrane region" description="Helical" evidence="15">
    <location>
        <begin position="81"/>
        <end position="102"/>
    </location>
</feature>
<feature type="domain" description="CFEM" evidence="16">
    <location>
        <begin position="1"/>
        <end position="97"/>
    </location>
</feature>
<evidence type="ECO:0000256" key="8">
    <source>
        <dbReference type="ARBA" id="ARBA00022729"/>
    </source>
</evidence>
<gene>
    <name evidence="17" type="ORF">DM02DRAFT_500940</name>
</gene>
<dbReference type="Pfam" id="PF20684">
    <property type="entry name" value="Fung_rhodopsin"/>
    <property type="match status" value="1"/>
</dbReference>
<name>A0A2V1DXB4_9PLEO</name>
<keyword evidence="9 15" id="KW-1133">Transmembrane helix</keyword>
<feature type="transmembrane region" description="Helical" evidence="15">
    <location>
        <begin position="313"/>
        <end position="335"/>
    </location>
</feature>
<dbReference type="PANTHER" id="PTHR33048:SF131">
    <property type="entry name" value="INTEGRAL MEMBRANE PROTEIN"/>
    <property type="match status" value="1"/>
</dbReference>
<dbReference type="AlphaFoldDB" id="A0A2V1DXB4"/>
<evidence type="ECO:0000256" key="4">
    <source>
        <dbReference type="ARBA" id="ARBA00010031"/>
    </source>
</evidence>
<evidence type="ECO:0000256" key="3">
    <source>
        <dbReference type="ARBA" id="ARBA00004613"/>
    </source>
</evidence>
<feature type="non-terminal residue" evidence="17">
    <location>
        <position position="340"/>
    </location>
</feature>
<comment type="similarity">
    <text evidence="13">Belongs to the SAT4 family.</text>
</comment>
<evidence type="ECO:0000256" key="10">
    <source>
        <dbReference type="ARBA" id="ARBA00023136"/>
    </source>
</evidence>
<keyword evidence="6" id="KW-0336">GPI-anchor</keyword>
<keyword evidence="14" id="KW-0349">Heme</keyword>
<feature type="binding site" description="axial binding residue" evidence="14">
    <location>
        <position position="32"/>
    </location>
    <ligand>
        <name>heme</name>
        <dbReference type="ChEBI" id="CHEBI:30413"/>
    </ligand>
    <ligandPart>
        <name>Fe</name>
        <dbReference type="ChEBI" id="CHEBI:18248"/>
    </ligandPart>
</feature>
<organism evidence="17 18">
    <name type="scientific">Periconia macrospinosa</name>
    <dbReference type="NCBI Taxonomy" id="97972"/>
    <lineage>
        <taxon>Eukaryota</taxon>
        <taxon>Fungi</taxon>
        <taxon>Dikarya</taxon>
        <taxon>Ascomycota</taxon>
        <taxon>Pezizomycotina</taxon>
        <taxon>Dothideomycetes</taxon>
        <taxon>Pleosporomycetidae</taxon>
        <taxon>Pleosporales</taxon>
        <taxon>Massarineae</taxon>
        <taxon>Periconiaceae</taxon>
        <taxon>Periconia</taxon>
    </lineage>
</organism>
<evidence type="ECO:0000313" key="17">
    <source>
        <dbReference type="EMBL" id="PVI01895.1"/>
    </source>
</evidence>
<feature type="transmembrane region" description="Helical" evidence="15">
    <location>
        <begin position="271"/>
        <end position="293"/>
    </location>
</feature>
<evidence type="ECO:0000256" key="6">
    <source>
        <dbReference type="ARBA" id="ARBA00022622"/>
    </source>
</evidence>
<dbReference type="InterPro" id="IPR049326">
    <property type="entry name" value="Rhodopsin_dom_fungi"/>
</dbReference>
<keyword evidence="8" id="KW-0732">Signal</keyword>
<keyword evidence="6" id="KW-0325">Glycoprotein</keyword>
<protein>
    <recommendedName>
        <fullName evidence="16">CFEM domain-containing protein</fullName>
    </recommendedName>
</protein>
<dbReference type="GO" id="GO:0098552">
    <property type="term" value="C:side of membrane"/>
    <property type="evidence" value="ECO:0007669"/>
    <property type="project" value="UniProtKB-KW"/>
</dbReference>
<dbReference type="EMBL" id="KZ805350">
    <property type="protein sequence ID" value="PVI01895.1"/>
    <property type="molecule type" value="Genomic_DNA"/>
</dbReference>
<evidence type="ECO:0000256" key="1">
    <source>
        <dbReference type="ARBA" id="ARBA00004141"/>
    </source>
</evidence>
<evidence type="ECO:0000256" key="7">
    <source>
        <dbReference type="ARBA" id="ARBA00022692"/>
    </source>
</evidence>
<dbReference type="STRING" id="97972.A0A2V1DXB4"/>
<keyword evidence="18" id="KW-1185">Reference proteome</keyword>
<keyword evidence="14" id="KW-0479">Metal-binding</keyword>
<sequence length="340" mass="37464">VERQGLSVTDFPPCTLECLIPAIPKSGCAIDDLNCTCNSKYLTESLGDCLLEKCSLAAIQKTSRVQAALCNLPNDSQRHKIFIAAVVAYVLIGISAVLRILGNYLANRLGKDDLFVAVAYAMIIVAMWTTFALLETGLGRHLWNLEDGALLSFLRLFYISAIFYIALLGLLKIVVVLFYLQIFQSTYARFRIIAHILLVYITINTVILVLITILGCLPLGSFWNRDIKGKCLSLPAIGYAVGVSALIQDVILLVLPLAFLRKLTMERSRKIASGLLFSVGMLGCVATILRFRTHATIKVLSSDPTWDYTSAEIYAHAELCALFLCISLPGIRLLVVRVFP</sequence>
<evidence type="ECO:0000259" key="16">
    <source>
        <dbReference type="PROSITE" id="PS52012"/>
    </source>
</evidence>
<keyword evidence="5" id="KW-0964">Secreted</keyword>
<evidence type="ECO:0000256" key="5">
    <source>
        <dbReference type="ARBA" id="ARBA00022525"/>
    </source>
</evidence>
<dbReference type="InterPro" id="IPR052337">
    <property type="entry name" value="SAT4-like"/>
</dbReference>
<feature type="transmembrane region" description="Helical" evidence="15">
    <location>
        <begin position="154"/>
        <end position="180"/>
    </location>
</feature>
<dbReference type="InterPro" id="IPR008427">
    <property type="entry name" value="Extracellular_membr_CFEM_dom"/>
</dbReference>
<feature type="non-terminal residue" evidence="17">
    <location>
        <position position="1"/>
    </location>
</feature>
<comment type="subcellular location">
    <subcellularLocation>
        <location evidence="2">Membrane</location>
        <topology evidence="2">Lipid-anchor</topology>
        <topology evidence="2">GPI-anchor</topology>
    </subcellularLocation>
    <subcellularLocation>
        <location evidence="1">Membrane</location>
        <topology evidence="1">Multi-pass membrane protein</topology>
    </subcellularLocation>
    <subcellularLocation>
        <location evidence="3">Secreted</location>
    </subcellularLocation>
</comment>
<reference evidence="17 18" key="1">
    <citation type="journal article" date="2018" name="Sci. Rep.">
        <title>Comparative genomics provides insights into the lifestyle and reveals functional heterogeneity of dark septate endophytic fungi.</title>
        <authorList>
            <person name="Knapp D.G."/>
            <person name="Nemeth J.B."/>
            <person name="Barry K."/>
            <person name="Hainaut M."/>
            <person name="Henrissat B."/>
            <person name="Johnson J."/>
            <person name="Kuo A."/>
            <person name="Lim J.H.P."/>
            <person name="Lipzen A."/>
            <person name="Nolan M."/>
            <person name="Ohm R.A."/>
            <person name="Tamas L."/>
            <person name="Grigoriev I.V."/>
            <person name="Spatafora J.W."/>
            <person name="Nagy L.G."/>
            <person name="Kovacs G.M."/>
        </authorList>
    </citation>
    <scope>NUCLEOTIDE SEQUENCE [LARGE SCALE GENOMIC DNA]</scope>
    <source>
        <strain evidence="17 18">DSE2036</strain>
    </source>
</reference>
<dbReference type="PROSITE" id="PS52012">
    <property type="entry name" value="CFEM"/>
    <property type="match status" value="1"/>
</dbReference>
<evidence type="ECO:0000256" key="15">
    <source>
        <dbReference type="SAM" id="Phobius"/>
    </source>
</evidence>
<dbReference type="SMART" id="SM00747">
    <property type="entry name" value="CFEM"/>
    <property type="match status" value="1"/>
</dbReference>
<evidence type="ECO:0000256" key="11">
    <source>
        <dbReference type="ARBA" id="ARBA00023157"/>
    </source>
</evidence>
<evidence type="ECO:0000256" key="9">
    <source>
        <dbReference type="ARBA" id="ARBA00022989"/>
    </source>
</evidence>
<keyword evidence="7 15" id="KW-0812">Transmembrane</keyword>
<feature type="transmembrane region" description="Helical" evidence="15">
    <location>
        <begin position="114"/>
        <end position="134"/>
    </location>
</feature>
<dbReference type="OrthoDB" id="408702at2759"/>
<accession>A0A2V1DXB4</accession>
<evidence type="ECO:0000313" key="18">
    <source>
        <dbReference type="Proteomes" id="UP000244855"/>
    </source>
</evidence>
<keyword evidence="12" id="KW-0449">Lipoprotein</keyword>
<evidence type="ECO:0000256" key="12">
    <source>
        <dbReference type="ARBA" id="ARBA00023288"/>
    </source>
</evidence>
<keyword evidence="11 14" id="KW-1015">Disulfide bond</keyword>
<dbReference type="GO" id="GO:0005576">
    <property type="term" value="C:extracellular region"/>
    <property type="evidence" value="ECO:0007669"/>
    <property type="project" value="UniProtKB-SubCell"/>
</dbReference>
<dbReference type="Proteomes" id="UP000244855">
    <property type="component" value="Unassembled WGS sequence"/>
</dbReference>
<dbReference type="Pfam" id="PF05730">
    <property type="entry name" value="CFEM"/>
    <property type="match status" value="1"/>
</dbReference>
<keyword evidence="14" id="KW-0408">Iron</keyword>
<comment type="similarity">
    <text evidence="4">Belongs to the RBT5 family.</text>
</comment>
<dbReference type="PANTHER" id="PTHR33048">
    <property type="entry name" value="PTH11-LIKE INTEGRAL MEMBRANE PROTEIN (AFU_ORTHOLOGUE AFUA_5G11245)"/>
    <property type="match status" value="1"/>
</dbReference>
<feature type="transmembrane region" description="Helical" evidence="15">
    <location>
        <begin position="192"/>
        <end position="217"/>
    </location>
</feature>
<feature type="disulfide bond" evidence="14">
    <location>
        <begin position="18"/>
        <end position="49"/>
    </location>
</feature>
<proteinExistence type="inferred from homology"/>
<feature type="transmembrane region" description="Helical" evidence="15">
    <location>
        <begin position="237"/>
        <end position="259"/>
    </location>
</feature>
<feature type="disulfide bond" evidence="14">
    <location>
        <begin position="28"/>
        <end position="35"/>
    </location>
</feature>
<evidence type="ECO:0000256" key="13">
    <source>
        <dbReference type="ARBA" id="ARBA00038359"/>
    </source>
</evidence>
<evidence type="ECO:0000256" key="14">
    <source>
        <dbReference type="PROSITE-ProRule" id="PRU01356"/>
    </source>
</evidence>
<feature type="disulfide bond" evidence="14">
    <location>
        <begin position="14"/>
        <end position="54"/>
    </location>
</feature>